<name>A0ABW3CS20_9ACTN</name>
<evidence type="ECO:0000256" key="2">
    <source>
        <dbReference type="SAM" id="MobiDB-lite"/>
    </source>
</evidence>
<dbReference type="Proteomes" id="UP001597083">
    <property type="component" value="Unassembled WGS sequence"/>
</dbReference>
<dbReference type="PANTHER" id="PTHR32305">
    <property type="match status" value="1"/>
</dbReference>
<dbReference type="InterPro" id="IPR050708">
    <property type="entry name" value="T6SS_VgrG/RHS"/>
</dbReference>
<accession>A0ABW3CS20</accession>
<feature type="domain" description="Hint" evidence="3">
    <location>
        <begin position="584"/>
        <end position="709"/>
    </location>
</feature>
<comment type="caution">
    <text evidence="4">The sequence shown here is derived from an EMBL/GenBank/DDBJ whole genome shotgun (WGS) entry which is preliminary data.</text>
</comment>
<dbReference type="PROSITE" id="PS50817">
    <property type="entry name" value="INTEIN_N_TER"/>
    <property type="match status" value="1"/>
</dbReference>
<dbReference type="InterPro" id="IPR036844">
    <property type="entry name" value="Hint_dom_sf"/>
</dbReference>
<feature type="region of interest" description="Disordered" evidence="2">
    <location>
        <begin position="451"/>
        <end position="477"/>
    </location>
</feature>
<dbReference type="NCBIfam" id="TIGR03696">
    <property type="entry name" value="Rhs_assc_core"/>
    <property type="match status" value="1"/>
</dbReference>
<keyword evidence="5" id="KW-1185">Reference proteome</keyword>
<evidence type="ECO:0000259" key="3">
    <source>
        <dbReference type="SMART" id="SM00306"/>
    </source>
</evidence>
<reference evidence="5" key="1">
    <citation type="journal article" date="2019" name="Int. J. Syst. Evol. Microbiol.">
        <title>The Global Catalogue of Microorganisms (GCM) 10K type strain sequencing project: providing services to taxonomists for standard genome sequencing and annotation.</title>
        <authorList>
            <consortium name="The Broad Institute Genomics Platform"/>
            <consortium name="The Broad Institute Genome Sequencing Center for Infectious Disease"/>
            <person name="Wu L."/>
            <person name="Ma J."/>
        </authorList>
    </citation>
    <scope>NUCLEOTIDE SEQUENCE [LARGE SCALE GENOMIC DNA]</scope>
    <source>
        <strain evidence="5">JCM 31696</strain>
    </source>
</reference>
<evidence type="ECO:0000313" key="4">
    <source>
        <dbReference type="EMBL" id="MFD0857228.1"/>
    </source>
</evidence>
<dbReference type="CDD" id="cd00081">
    <property type="entry name" value="Hint"/>
    <property type="match status" value="1"/>
</dbReference>
<evidence type="ECO:0000256" key="1">
    <source>
        <dbReference type="ARBA" id="ARBA00022737"/>
    </source>
</evidence>
<feature type="region of interest" description="Disordered" evidence="2">
    <location>
        <begin position="356"/>
        <end position="388"/>
    </location>
</feature>
<dbReference type="Gene3D" id="2.180.10.10">
    <property type="entry name" value="RHS repeat-associated core"/>
    <property type="match status" value="1"/>
</dbReference>
<dbReference type="PANTHER" id="PTHR32305:SF17">
    <property type="entry name" value="TRNA NUCLEASE WAPA"/>
    <property type="match status" value="1"/>
</dbReference>
<evidence type="ECO:0000313" key="5">
    <source>
        <dbReference type="Proteomes" id="UP001597083"/>
    </source>
</evidence>
<dbReference type="InterPro" id="IPR022385">
    <property type="entry name" value="Rhs_assc_core"/>
</dbReference>
<keyword evidence="1" id="KW-0677">Repeat</keyword>
<dbReference type="InterPro" id="IPR006141">
    <property type="entry name" value="Intein_N"/>
</dbReference>
<dbReference type="Pfam" id="PF25023">
    <property type="entry name" value="TEN_YD-shell"/>
    <property type="match status" value="1"/>
</dbReference>
<dbReference type="InterPro" id="IPR003587">
    <property type="entry name" value="Hint_dom_N"/>
</dbReference>
<gene>
    <name evidence="4" type="ORF">ACFQ07_33805</name>
</gene>
<protein>
    <submittedName>
        <fullName evidence="4">RHS repeat-associated core domain-containing protein</fullName>
    </submittedName>
</protein>
<dbReference type="EMBL" id="JBHTIR010004388">
    <property type="protein sequence ID" value="MFD0857228.1"/>
    <property type="molecule type" value="Genomic_DNA"/>
</dbReference>
<dbReference type="InterPro" id="IPR056823">
    <property type="entry name" value="TEN-like_YD-shell"/>
</dbReference>
<dbReference type="SUPFAM" id="SSF51294">
    <property type="entry name" value="Hedgehog/intein (Hint) domain"/>
    <property type="match status" value="1"/>
</dbReference>
<dbReference type="Pfam" id="PF07591">
    <property type="entry name" value="PT-HINT"/>
    <property type="match status" value="1"/>
</dbReference>
<organism evidence="4 5">
    <name type="scientific">Actinomadura adrarensis</name>
    <dbReference type="NCBI Taxonomy" id="1819600"/>
    <lineage>
        <taxon>Bacteria</taxon>
        <taxon>Bacillati</taxon>
        <taxon>Actinomycetota</taxon>
        <taxon>Actinomycetes</taxon>
        <taxon>Streptosporangiales</taxon>
        <taxon>Thermomonosporaceae</taxon>
        <taxon>Actinomadura</taxon>
    </lineage>
</organism>
<proteinExistence type="predicted"/>
<dbReference type="SMART" id="SM00306">
    <property type="entry name" value="HintN"/>
    <property type="match status" value="1"/>
</dbReference>
<dbReference type="Gene3D" id="2.170.16.10">
    <property type="entry name" value="Hedgehog/Intein (Hint) domain"/>
    <property type="match status" value="1"/>
</dbReference>
<sequence>MALAGTYISNTTYGLDGNVRTINGPAIGGLPGETLVYDYDTWLRPTRLTSGQGAYVNDSEYTATGKLKLHELGDLGKHVWQTFTYQHGSQRLATARTSRENIGGFARDATYNYNDAGNITAISDIARDGTETQCFNYDGLQRLTEAWTQPTTSCEATPSAAVIGGPAPYWLTYGYDTAGNRTTETRHATTTGQTDTTRTYTYATSGQGNRLNRVTQTGGEGNRTDTYEYDTTGNTTQRTIDGTTQTLDWGPSGELTQVTEGDTTTSFVYGPDGERLLRKDSGGTTLYLPNTELRLDNGSATPVGTRYYTHGGQTVAMRTPSGVTYLAGDHQGTAQIAIDANNGTVTTRRTLPFGAERGTEESTWPNDKGFVGGTKDPTGLTHLGARQYDPDTGRFISVDPLMDPADPQQMNGYTYANNSPLANSDPDGLMPAGLTPRQMDGWAQGNGYSKCRSRGGRSCGTPTYTPPSYPVRSLSRDREVGSNRITIPEHVDPKRFRTLFWKFMHDSGPSGGWEELTLAREAMAALLACQKIKECGAKDKLRYYSAYLLVVGLVYAGSGRGGKRIKGGQERLDNAKSSLRACRTSSFVPGTTVLMADGNRKDIEDLKVGDKVIATDPKTGRTEAKPVLATIASKGEKKLVQITIDASGPQPLWTTDGKPQAGAELRTVPGAKGGVIVATDEHPFWVAGDINSWIKATDLEPGMWLRTSTGTYVQITHLKTSTKSDQHVHNLTIAGHHTYYVLAGEVSALAHNSQCPTGLKHASTGLKSIFDGGSVRGKSIIGIRSKLIGDGFTQTLSDNKKGYLFRNSSGEEVRIMRRNGEWHIRMRNQHGNYLDEFGDVANPNQTHGIRVYSR</sequence>